<evidence type="ECO:0000259" key="11">
    <source>
        <dbReference type="PROSITE" id="PS51195"/>
    </source>
</evidence>
<dbReference type="PROSITE" id="PS51194">
    <property type="entry name" value="HELICASE_CTER"/>
    <property type="match status" value="1"/>
</dbReference>
<dbReference type="GO" id="GO:0005829">
    <property type="term" value="C:cytosol"/>
    <property type="evidence" value="ECO:0007669"/>
    <property type="project" value="TreeGrafter"/>
</dbReference>
<dbReference type="InterPro" id="IPR014014">
    <property type="entry name" value="RNA_helicase_DEAD_Q_motif"/>
</dbReference>
<dbReference type="GO" id="GO:0016787">
    <property type="term" value="F:hydrolase activity"/>
    <property type="evidence" value="ECO:0007669"/>
    <property type="project" value="UniProtKB-KW"/>
</dbReference>
<evidence type="ECO:0000256" key="1">
    <source>
        <dbReference type="ARBA" id="ARBA00022741"/>
    </source>
</evidence>
<evidence type="ECO:0000256" key="3">
    <source>
        <dbReference type="ARBA" id="ARBA00022806"/>
    </source>
</evidence>
<dbReference type="PROSITE" id="PS51195">
    <property type="entry name" value="Q_MOTIF"/>
    <property type="match status" value="1"/>
</dbReference>
<feature type="compositionally biased region" description="Basic residues" evidence="8">
    <location>
        <begin position="387"/>
        <end position="396"/>
    </location>
</feature>
<evidence type="ECO:0000259" key="10">
    <source>
        <dbReference type="PROSITE" id="PS51194"/>
    </source>
</evidence>
<dbReference type="InterPro" id="IPR050079">
    <property type="entry name" value="DEAD_box_RNA_helicase"/>
</dbReference>
<feature type="region of interest" description="Disordered" evidence="8">
    <location>
        <begin position="376"/>
        <end position="432"/>
    </location>
</feature>
<dbReference type="SUPFAM" id="SSF52540">
    <property type="entry name" value="P-loop containing nucleoside triphosphate hydrolases"/>
    <property type="match status" value="2"/>
</dbReference>
<dbReference type="PROSITE" id="PS00039">
    <property type="entry name" value="DEAD_ATP_HELICASE"/>
    <property type="match status" value="1"/>
</dbReference>
<evidence type="ECO:0000256" key="2">
    <source>
        <dbReference type="ARBA" id="ARBA00022801"/>
    </source>
</evidence>
<dbReference type="Pfam" id="PF00271">
    <property type="entry name" value="Helicase_C"/>
    <property type="match status" value="1"/>
</dbReference>
<dbReference type="PANTHER" id="PTHR47959">
    <property type="entry name" value="ATP-DEPENDENT RNA HELICASE RHLE-RELATED"/>
    <property type="match status" value="1"/>
</dbReference>
<feature type="short sequence motif" description="Q motif" evidence="6">
    <location>
        <begin position="1"/>
        <end position="28"/>
    </location>
</feature>
<keyword evidence="13" id="KW-1185">Reference proteome</keyword>
<evidence type="ECO:0000256" key="7">
    <source>
        <dbReference type="RuleBase" id="RU000492"/>
    </source>
</evidence>
<organism evidence="12 13">
    <name type="scientific">Sediminihaliea albiluteola</name>
    <dbReference type="NCBI Taxonomy" id="2758564"/>
    <lineage>
        <taxon>Bacteria</taxon>
        <taxon>Pseudomonadati</taxon>
        <taxon>Pseudomonadota</taxon>
        <taxon>Gammaproteobacteria</taxon>
        <taxon>Cellvibrionales</taxon>
        <taxon>Halieaceae</taxon>
        <taxon>Sediminihaliea</taxon>
    </lineage>
</organism>
<comment type="similarity">
    <text evidence="5 7">Belongs to the DEAD box helicase family.</text>
</comment>
<dbReference type="InterPro" id="IPR011545">
    <property type="entry name" value="DEAD/DEAH_box_helicase_dom"/>
</dbReference>
<evidence type="ECO:0000313" key="13">
    <source>
        <dbReference type="Proteomes" id="UP000539350"/>
    </source>
</evidence>
<dbReference type="InterPro" id="IPR000629">
    <property type="entry name" value="RNA-helicase_DEAD-box_CS"/>
</dbReference>
<dbReference type="FunFam" id="3.40.50.300:FF:000468">
    <property type="entry name" value="ATP-dependent RNA helicase RhlE"/>
    <property type="match status" value="1"/>
</dbReference>
<evidence type="ECO:0000259" key="9">
    <source>
        <dbReference type="PROSITE" id="PS51192"/>
    </source>
</evidence>
<proteinExistence type="inferred from homology"/>
<feature type="domain" description="DEAD-box RNA helicase Q" evidence="11">
    <location>
        <begin position="1"/>
        <end position="28"/>
    </location>
</feature>
<dbReference type="GO" id="GO:0005524">
    <property type="term" value="F:ATP binding"/>
    <property type="evidence" value="ECO:0007669"/>
    <property type="project" value="UniProtKB-KW"/>
</dbReference>
<name>A0A7W2TTU1_9GAMM</name>
<dbReference type="InterPro" id="IPR044742">
    <property type="entry name" value="DEAD/DEAH_RhlB"/>
</dbReference>
<dbReference type="InterPro" id="IPR001650">
    <property type="entry name" value="Helicase_C-like"/>
</dbReference>
<reference evidence="12 13" key="1">
    <citation type="submission" date="2020-07" db="EMBL/GenBank/DDBJ databases">
        <title>Halieaceae bacterium, F7430, whole genome shotgun sequencing project.</title>
        <authorList>
            <person name="Jiang S."/>
            <person name="Liu Z.W."/>
            <person name="Du Z.J."/>
        </authorList>
    </citation>
    <scope>NUCLEOTIDE SEQUENCE [LARGE SCALE GENOMIC DNA]</scope>
    <source>
        <strain evidence="12 13">F7430</strain>
    </source>
</reference>
<keyword evidence="3 7" id="KW-0347">Helicase</keyword>
<feature type="domain" description="Helicase C-terminal" evidence="10">
    <location>
        <begin position="216"/>
        <end position="381"/>
    </location>
</feature>
<protein>
    <submittedName>
        <fullName evidence="12">DEAD/DEAH box helicase</fullName>
    </submittedName>
</protein>
<keyword evidence="1 7" id="KW-0547">Nucleotide-binding</keyword>
<sequence length="432" mass="47131">MFNKLGLSDYLLRAIEQRGYQEPTPVQRQAIPPILAGRDLMVTAQTGTGKTAAFTLPILQRLAQGASASAHHCRALILAPTRELAMQIESSVADYACYLSITRLAVVGGMAAGPQLAALRKGVDLLIATPGRLLDLQAHGALEFSELEVLVLDEADRMLDLGFSQEIEHLLSLLPKKRQTLMFSATFSPVIRHLAQAYLKNPVKLQISPARLTANQVSQWVYPVDKKRKLALLCHLIERNDWQRLLVFTRTRLGAQRLSEQLSEQGVSSAAIHGNRTQAARNQALEAFKQDRIQVLVATDVAARGLDIEGLPLVVNFDLPSAAQDYVHRIGRTGRAKAAGCAYSLVSADEIDNLWQIEKLICQKLPREEQEGFEPRHALPVVAKQNKSARHKKGSARRAATAAKAASPSPSLDTKPASGAGRPRPSLGGRKS</sequence>
<keyword evidence="2 7" id="KW-0378">Hydrolase</keyword>
<evidence type="ECO:0000313" key="12">
    <source>
        <dbReference type="EMBL" id="MBA6411864.1"/>
    </source>
</evidence>
<dbReference type="PANTHER" id="PTHR47959:SF13">
    <property type="entry name" value="ATP-DEPENDENT RNA HELICASE RHLE"/>
    <property type="match status" value="1"/>
</dbReference>
<dbReference type="Proteomes" id="UP000539350">
    <property type="component" value="Unassembled WGS sequence"/>
</dbReference>
<dbReference type="AlphaFoldDB" id="A0A7W2TTU1"/>
<dbReference type="SMART" id="SM00490">
    <property type="entry name" value="HELICc"/>
    <property type="match status" value="1"/>
</dbReference>
<dbReference type="Pfam" id="PF00270">
    <property type="entry name" value="DEAD"/>
    <property type="match status" value="1"/>
</dbReference>
<dbReference type="Gene3D" id="3.40.50.300">
    <property type="entry name" value="P-loop containing nucleotide triphosphate hydrolases"/>
    <property type="match status" value="2"/>
</dbReference>
<dbReference type="PROSITE" id="PS51192">
    <property type="entry name" value="HELICASE_ATP_BIND_1"/>
    <property type="match status" value="1"/>
</dbReference>
<comment type="caution">
    <text evidence="12">The sequence shown here is derived from an EMBL/GenBank/DDBJ whole genome shotgun (WGS) entry which is preliminary data.</text>
</comment>
<dbReference type="GO" id="GO:0003676">
    <property type="term" value="F:nucleic acid binding"/>
    <property type="evidence" value="ECO:0007669"/>
    <property type="project" value="InterPro"/>
</dbReference>
<dbReference type="EMBL" id="JACFXU010000013">
    <property type="protein sequence ID" value="MBA6411864.1"/>
    <property type="molecule type" value="Genomic_DNA"/>
</dbReference>
<dbReference type="RefSeq" id="WP_182168715.1">
    <property type="nucleotide sequence ID" value="NZ_JACFXU010000013.1"/>
</dbReference>
<dbReference type="InterPro" id="IPR014001">
    <property type="entry name" value="Helicase_ATP-bd"/>
</dbReference>
<keyword evidence="4 7" id="KW-0067">ATP-binding</keyword>
<dbReference type="CDD" id="cd18787">
    <property type="entry name" value="SF2_C_DEAD"/>
    <property type="match status" value="1"/>
</dbReference>
<dbReference type="GO" id="GO:0003724">
    <property type="term" value="F:RNA helicase activity"/>
    <property type="evidence" value="ECO:0007669"/>
    <property type="project" value="InterPro"/>
</dbReference>
<evidence type="ECO:0000256" key="4">
    <source>
        <dbReference type="ARBA" id="ARBA00022840"/>
    </source>
</evidence>
<dbReference type="InterPro" id="IPR027417">
    <property type="entry name" value="P-loop_NTPase"/>
</dbReference>
<dbReference type="CDD" id="cd00268">
    <property type="entry name" value="DEADc"/>
    <property type="match status" value="1"/>
</dbReference>
<gene>
    <name evidence="12" type="ORF">H2508_01915</name>
</gene>
<evidence type="ECO:0000256" key="5">
    <source>
        <dbReference type="ARBA" id="ARBA00038437"/>
    </source>
</evidence>
<feature type="domain" description="Helicase ATP-binding" evidence="9">
    <location>
        <begin position="31"/>
        <end position="205"/>
    </location>
</feature>
<evidence type="ECO:0000256" key="8">
    <source>
        <dbReference type="SAM" id="MobiDB-lite"/>
    </source>
</evidence>
<feature type="compositionally biased region" description="Low complexity" evidence="8">
    <location>
        <begin position="397"/>
        <end position="411"/>
    </location>
</feature>
<dbReference type="SMART" id="SM00487">
    <property type="entry name" value="DEXDc"/>
    <property type="match status" value="1"/>
</dbReference>
<evidence type="ECO:0000256" key="6">
    <source>
        <dbReference type="PROSITE-ProRule" id="PRU00552"/>
    </source>
</evidence>
<accession>A0A7W2TTU1</accession>